<dbReference type="RefSeq" id="WP_052712830.1">
    <property type="nucleotide sequence ID" value="NZ_CP011110.1"/>
</dbReference>
<proteinExistence type="predicted"/>
<evidence type="ECO:0000313" key="3">
    <source>
        <dbReference type="EMBL" id="AKA26554.1"/>
    </source>
</evidence>
<dbReference type="Pfam" id="PF21780">
    <property type="entry name" value="DUF6875"/>
    <property type="match status" value="1"/>
</dbReference>
<organism evidence="3 4">
    <name type="scientific">Pseudomonas chlororaphis</name>
    <dbReference type="NCBI Taxonomy" id="587753"/>
    <lineage>
        <taxon>Bacteria</taxon>
        <taxon>Pseudomonadati</taxon>
        <taxon>Pseudomonadota</taxon>
        <taxon>Gammaproteobacteria</taxon>
        <taxon>Pseudomonadales</taxon>
        <taxon>Pseudomonadaceae</taxon>
        <taxon>Pseudomonas</taxon>
    </lineage>
</organism>
<dbReference type="InterPro" id="IPR049240">
    <property type="entry name" value="DUF6875"/>
</dbReference>
<keyword evidence="1" id="KW-0812">Transmembrane</keyword>
<feature type="domain" description="DUF6875" evidence="2">
    <location>
        <begin position="47"/>
        <end position="207"/>
    </location>
</feature>
<dbReference type="AlphaFoldDB" id="A0A0D5Y6A5"/>
<accession>A0A0D5Y6A5</accession>
<protein>
    <recommendedName>
        <fullName evidence="2">DUF6875 domain-containing protein</fullName>
    </recommendedName>
</protein>
<sequence>MPGKEVLNIWLKVSMFRMNSNFYSISEFNEDRVPGFAANAYKLTLPYVTQFLTARHPHRNGAVCPFVAGALKNETLYFGFADFHEKHDWAVFIEHCIKFMNSKRVDNKAGRALIILLPENFDLEVLLRIHVDNKVKCVESFLMLGALYKESNAKSLHSADFFPLRTPTPTLVIREITAGDLVFLEPGHYSMATRLKFLGSYVRRFATPQSSAYEMRQVALSKKIITQYRMKMAWDWVFRVALLFIVVGVITVALAGAAHVHLQ</sequence>
<gene>
    <name evidence="3" type="ORF">PCL1606_51070</name>
</gene>
<evidence type="ECO:0000259" key="2">
    <source>
        <dbReference type="Pfam" id="PF21780"/>
    </source>
</evidence>
<dbReference type="Proteomes" id="UP000032748">
    <property type="component" value="Chromosome"/>
</dbReference>
<evidence type="ECO:0000256" key="1">
    <source>
        <dbReference type="SAM" id="Phobius"/>
    </source>
</evidence>
<evidence type="ECO:0000313" key="4">
    <source>
        <dbReference type="Proteomes" id="UP000032748"/>
    </source>
</evidence>
<reference evidence="3 4" key="1">
    <citation type="journal article" date="2015" name="Mol. Plant Microbe Interact.">
        <title>Comparative Genomic Analysis of Pseudomonas chlororaphis PCL1606 Reveals New Insight into Antifungal Compounds Involved in Biocontrol.</title>
        <authorList>
            <person name="Calderon C.E."/>
            <person name="Ramos C."/>
            <person name="de Vicente A."/>
            <person name="Cazorla F.M."/>
        </authorList>
    </citation>
    <scope>NUCLEOTIDE SEQUENCE [LARGE SCALE GENOMIC DNA]</scope>
    <source>
        <strain evidence="3 4">PCL1606</strain>
    </source>
</reference>
<name>A0A0D5Y6A5_9PSED</name>
<dbReference type="OrthoDB" id="8420726at2"/>
<dbReference type="KEGG" id="pcz:PCL1606_51070"/>
<dbReference type="EMBL" id="CP011110">
    <property type="protein sequence ID" value="AKA26554.1"/>
    <property type="molecule type" value="Genomic_DNA"/>
</dbReference>
<keyword evidence="1" id="KW-0472">Membrane</keyword>
<dbReference type="PATRIC" id="fig|587753.10.peg.5098"/>
<feature type="transmembrane region" description="Helical" evidence="1">
    <location>
        <begin position="236"/>
        <end position="260"/>
    </location>
</feature>
<keyword evidence="1" id="KW-1133">Transmembrane helix</keyword>